<dbReference type="Proteomes" id="UP000823561">
    <property type="component" value="Chromosome 3"/>
</dbReference>
<name>A0AAV6HAF8_9TELE</name>
<dbReference type="AlphaFoldDB" id="A0AAV6HAF8"/>
<accession>A0AAV6HAF8</accession>
<reference evidence="1" key="1">
    <citation type="submission" date="2020-10" db="EMBL/GenBank/DDBJ databases">
        <title>Chromosome-scale genome assembly of the Allis shad, Alosa alosa.</title>
        <authorList>
            <person name="Margot Z."/>
            <person name="Christophe K."/>
            <person name="Cabau C."/>
            <person name="Louis A."/>
            <person name="Berthelot C."/>
            <person name="Parey E."/>
            <person name="Roest Crollius H."/>
            <person name="Montfort J."/>
            <person name="Robinson-Rechavi M."/>
            <person name="Bucao C."/>
            <person name="Bouchez O."/>
            <person name="Gislard M."/>
            <person name="Lluch J."/>
            <person name="Milhes M."/>
            <person name="Lampietro C."/>
            <person name="Lopez Roques C."/>
            <person name="Donnadieu C."/>
            <person name="Braasch I."/>
            <person name="Desvignes T."/>
            <person name="Postlethwait J."/>
            <person name="Bobe J."/>
            <person name="Guiguen Y."/>
        </authorList>
    </citation>
    <scope>NUCLEOTIDE SEQUENCE</scope>
    <source>
        <strain evidence="1">M-15738</strain>
        <tissue evidence="1">Blood</tissue>
    </source>
</reference>
<evidence type="ECO:0000313" key="1">
    <source>
        <dbReference type="EMBL" id="KAG5282987.1"/>
    </source>
</evidence>
<evidence type="ECO:0000313" key="2">
    <source>
        <dbReference type="Proteomes" id="UP000823561"/>
    </source>
</evidence>
<dbReference type="EMBL" id="JADWDJ010000003">
    <property type="protein sequence ID" value="KAG5282987.1"/>
    <property type="molecule type" value="Genomic_DNA"/>
</dbReference>
<organism evidence="1 2">
    <name type="scientific">Alosa alosa</name>
    <name type="common">allis shad</name>
    <dbReference type="NCBI Taxonomy" id="278164"/>
    <lineage>
        <taxon>Eukaryota</taxon>
        <taxon>Metazoa</taxon>
        <taxon>Chordata</taxon>
        <taxon>Craniata</taxon>
        <taxon>Vertebrata</taxon>
        <taxon>Euteleostomi</taxon>
        <taxon>Actinopterygii</taxon>
        <taxon>Neopterygii</taxon>
        <taxon>Teleostei</taxon>
        <taxon>Clupei</taxon>
        <taxon>Clupeiformes</taxon>
        <taxon>Clupeoidei</taxon>
        <taxon>Clupeidae</taxon>
        <taxon>Alosa</taxon>
    </lineage>
</organism>
<gene>
    <name evidence="1" type="ORF">AALO_G00037010</name>
</gene>
<keyword evidence="2" id="KW-1185">Reference proteome</keyword>
<sequence length="74" mass="8719">MLFDEFKRQLSWLEICNMTADALSDDSSFWNTIKSHDTWRRIPEFHGTWRRSSTAGECRIKPRHGDLCSTLDLT</sequence>
<comment type="caution">
    <text evidence="1">The sequence shown here is derived from an EMBL/GenBank/DDBJ whole genome shotgun (WGS) entry which is preliminary data.</text>
</comment>
<proteinExistence type="predicted"/>
<protein>
    <submittedName>
        <fullName evidence="1">Uncharacterized protein</fullName>
    </submittedName>
</protein>